<feature type="transmembrane region" description="Helical" evidence="6">
    <location>
        <begin position="397"/>
        <end position="421"/>
    </location>
</feature>
<dbReference type="Pfam" id="PF13520">
    <property type="entry name" value="AA_permease_2"/>
    <property type="match status" value="2"/>
</dbReference>
<accession>A0A438KJZ4</accession>
<dbReference type="PANTHER" id="PTHR45649:SF26">
    <property type="entry name" value="OS04G0435100 PROTEIN"/>
    <property type="match status" value="1"/>
</dbReference>
<evidence type="ECO:0000256" key="6">
    <source>
        <dbReference type="SAM" id="Phobius"/>
    </source>
</evidence>
<keyword evidence="4 6" id="KW-1133">Transmembrane helix</keyword>
<keyword evidence="3 6" id="KW-0812">Transmembrane</keyword>
<evidence type="ECO:0000256" key="3">
    <source>
        <dbReference type="ARBA" id="ARBA00022692"/>
    </source>
</evidence>
<dbReference type="GO" id="GO:0006865">
    <property type="term" value="P:amino acid transport"/>
    <property type="evidence" value="ECO:0007669"/>
    <property type="project" value="InterPro"/>
</dbReference>
<organism evidence="7 8">
    <name type="scientific">Vitis vinifera</name>
    <name type="common">Grape</name>
    <dbReference type="NCBI Taxonomy" id="29760"/>
    <lineage>
        <taxon>Eukaryota</taxon>
        <taxon>Viridiplantae</taxon>
        <taxon>Streptophyta</taxon>
        <taxon>Embryophyta</taxon>
        <taxon>Tracheophyta</taxon>
        <taxon>Spermatophyta</taxon>
        <taxon>Magnoliopsida</taxon>
        <taxon>eudicotyledons</taxon>
        <taxon>Gunneridae</taxon>
        <taxon>Pentapetalae</taxon>
        <taxon>rosids</taxon>
        <taxon>Vitales</taxon>
        <taxon>Vitaceae</taxon>
        <taxon>Viteae</taxon>
        <taxon>Vitis</taxon>
    </lineage>
</organism>
<keyword evidence="2" id="KW-0813">Transport</keyword>
<proteinExistence type="predicted"/>
<keyword evidence="5 6" id="KW-0472">Membrane</keyword>
<dbReference type="Proteomes" id="UP000288805">
    <property type="component" value="Unassembled WGS sequence"/>
</dbReference>
<comment type="caution">
    <text evidence="7">The sequence shown here is derived from an EMBL/GenBank/DDBJ whole genome shotgun (WGS) entry which is preliminary data.</text>
</comment>
<reference evidence="7 8" key="1">
    <citation type="journal article" date="2018" name="PLoS Genet.">
        <title>Population sequencing reveals clonal diversity and ancestral inbreeding in the grapevine cultivar Chardonnay.</title>
        <authorList>
            <person name="Roach M.J."/>
            <person name="Johnson D.L."/>
            <person name="Bohlmann J."/>
            <person name="van Vuuren H.J."/>
            <person name="Jones S.J."/>
            <person name="Pretorius I.S."/>
            <person name="Schmidt S.A."/>
            <person name="Borneman A.R."/>
        </authorList>
    </citation>
    <scope>NUCLEOTIDE SEQUENCE [LARGE SCALE GENOMIC DNA]</scope>
    <source>
        <strain evidence="8">cv. Chardonnay</strain>
        <tissue evidence="7">Leaf</tissue>
    </source>
</reference>
<protein>
    <submittedName>
        <fullName evidence="7">Amino-acid permease BAT1-like</fullName>
    </submittedName>
</protein>
<dbReference type="Gene3D" id="1.20.1740.10">
    <property type="entry name" value="Amino acid/polyamine transporter I"/>
    <property type="match status" value="1"/>
</dbReference>
<feature type="transmembrane region" description="Helical" evidence="6">
    <location>
        <begin position="156"/>
        <end position="189"/>
    </location>
</feature>
<feature type="transmembrane region" description="Helical" evidence="6">
    <location>
        <begin position="201"/>
        <end position="220"/>
    </location>
</feature>
<dbReference type="PIRSF" id="PIRSF006060">
    <property type="entry name" value="AA_transporter"/>
    <property type="match status" value="1"/>
</dbReference>
<dbReference type="EMBL" id="QGNW01000005">
    <property type="protein sequence ID" value="RVX21534.1"/>
    <property type="molecule type" value="Genomic_DNA"/>
</dbReference>
<evidence type="ECO:0000313" key="8">
    <source>
        <dbReference type="Proteomes" id="UP000288805"/>
    </source>
</evidence>
<sequence length="509" mass="56260">MAHGQPRVGVMDSGEKRLNELGYKQELRREMTLFKTLAISFSTMTLFTGITPLYGSSLLYAGPATLVWGWIVVTFFTWFVGVAMAEICSSFPTTGSLYFWAAHLAGPNGVHLHHGAALGWRQLGLLLAYAGSQTLQSIILLCTGTNKDGGYYAPRWLFLCMYMGLTIIWAVLNTFALEVIAFIDIISIWWQVIEASESTGISNVVYAAILSVLVSQYSLYGYDAAAHLTEETKGADKNGPIAILSSIGIISIFGWAYILALTFSIQSEPKAQFGCQGRVQPKLLQDPSYLYDPTNETAGAFVPAQILYDAFHGRYHNATGAIILLFIIWGSFFFGGLSITTSAARVVYALSRDEGIPFSSIWRKVHPKHKVPSNAVWLCAVICILLGLPILKVNVVFTAITSICTIGWVGGYAVPIFARMVMAEKNFKPGPFYLGKARRPVCLLAFLWICYTCCVFLLPTFYPITWDTFNYAPVALGVGLGLIMLWWMLDARKWFKGPVRNIDIQNGKV</sequence>
<dbReference type="InterPro" id="IPR002293">
    <property type="entry name" value="AA/rel_permease1"/>
</dbReference>
<feature type="transmembrane region" description="Helical" evidence="6">
    <location>
        <begin position="33"/>
        <end position="55"/>
    </location>
</feature>
<feature type="transmembrane region" description="Helical" evidence="6">
    <location>
        <begin position="241"/>
        <end position="263"/>
    </location>
</feature>
<feature type="transmembrane region" description="Helical" evidence="6">
    <location>
        <begin position="441"/>
        <end position="462"/>
    </location>
</feature>
<dbReference type="GO" id="GO:0022857">
    <property type="term" value="F:transmembrane transporter activity"/>
    <property type="evidence" value="ECO:0007669"/>
    <property type="project" value="InterPro"/>
</dbReference>
<dbReference type="PROSITE" id="PS00218">
    <property type="entry name" value="AMINO_ACID_PERMEASE_1"/>
    <property type="match status" value="1"/>
</dbReference>
<comment type="subcellular location">
    <subcellularLocation>
        <location evidence="1">Membrane</location>
        <topology evidence="1">Multi-pass membrane protein</topology>
    </subcellularLocation>
</comment>
<dbReference type="InterPro" id="IPR004840">
    <property type="entry name" value="Amino_acid_permease_CS"/>
</dbReference>
<name>A0A438KJZ4_VITVI</name>
<evidence type="ECO:0000256" key="4">
    <source>
        <dbReference type="ARBA" id="ARBA00022989"/>
    </source>
</evidence>
<evidence type="ECO:0000256" key="1">
    <source>
        <dbReference type="ARBA" id="ARBA00004141"/>
    </source>
</evidence>
<dbReference type="AlphaFoldDB" id="A0A438KJZ4"/>
<evidence type="ECO:0000256" key="5">
    <source>
        <dbReference type="ARBA" id="ARBA00023136"/>
    </source>
</evidence>
<feature type="transmembrane region" description="Helical" evidence="6">
    <location>
        <begin position="371"/>
        <end position="391"/>
    </location>
</feature>
<evidence type="ECO:0000256" key="2">
    <source>
        <dbReference type="ARBA" id="ARBA00022448"/>
    </source>
</evidence>
<gene>
    <name evidence="7" type="primary">BAT1_6</name>
    <name evidence="7" type="ORF">CK203_002052</name>
</gene>
<feature type="transmembrane region" description="Helical" evidence="6">
    <location>
        <begin position="321"/>
        <end position="350"/>
    </location>
</feature>
<dbReference type="PANTHER" id="PTHR45649">
    <property type="entry name" value="AMINO-ACID PERMEASE BAT1"/>
    <property type="match status" value="1"/>
</dbReference>
<feature type="transmembrane region" description="Helical" evidence="6">
    <location>
        <begin position="67"/>
        <end position="85"/>
    </location>
</feature>
<evidence type="ECO:0000313" key="7">
    <source>
        <dbReference type="EMBL" id="RVX21534.1"/>
    </source>
</evidence>
<dbReference type="GO" id="GO:0016020">
    <property type="term" value="C:membrane"/>
    <property type="evidence" value="ECO:0007669"/>
    <property type="project" value="UniProtKB-SubCell"/>
</dbReference>
<feature type="transmembrane region" description="Helical" evidence="6">
    <location>
        <begin position="468"/>
        <end position="489"/>
    </location>
</feature>